<evidence type="ECO:0000259" key="7">
    <source>
        <dbReference type="Pfam" id="PF00728"/>
    </source>
</evidence>
<comment type="similarity">
    <text evidence="2">Belongs to the glycosyl hydrolase 20 family.</text>
</comment>
<evidence type="ECO:0000313" key="9">
    <source>
        <dbReference type="EMBL" id="MEQ2487650.1"/>
    </source>
</evidence>
<evidence type="ECO:0000256" key="2">
    <source>
        <dbReference type="ARBA" id="ARBA00006285"/>
    </source>
</evidence>
<protein>
    <recommendedName>
        <fullName evidence="3">beta-N-acetylhexosaminidase</fullName>
        <ecNumber evidence="3">3.2.1.52</ecNumber>
    </recommendedName>
</protein>
<dbReference type="SUPFAM" id="SSF55545">
    <property type="entry name" value="beta-N-acetylhexosaminidase-like domain"/>
    <property type="match status" value="1"/>
</dbReference>
<name>A0ABV1FTM9_9BACT</name>
<dbReference type="Pfam" id="PF00728">
    <property type="entry name" value="Glyco_hydro_20"/>
    <property type="match status" value="1"/>
</dbReference>
<evidence type="ECO:0000259" key="8">
    <source>
        <dbReference type="Pfam" id="PF02838"/>
    </source>
</evidence>
<evidence type="ECO:0000256" key="4">
    <source>
        <dbReference type="ARBA" id="ARBA00022801"/>
    </source>
</evidence>
<sequence length="901" mass="99424">MKKLCFALVMLLSCVCSYAQTITTYSLSEAPITKEELLKGNLKVALRVWTTSKDLYLSNANNSNAFDANGSTVFAVEAVKGGVKLKNVKSNEYFGGEGAALARTADAAKAKVFSPVKIGSKVANTHADADETRSFWLTCQAGGTKYLNTNTSNNATVQYAGGNGNWSTFYIYKVSEEQIAVPYPTCIIPAPRGAELNGEGRLALSAMDNISFTTDPALAEEAYVLNITADGISVASSTEKGKFYALQSLAQLAEGNAEGLPLVRIADKPRFGYRGFMLDVSRHFFSVAEVKKMIDIMARYKMNVFHWHLTDDQGWRAEIKRYPKLTTVGATRSDNYDTPITKIEENGQVYWTGNGAKTGKPYGPYFYTQDEMREVVAYAKERHIEVLPEVDMPGHFVAAMAAYPEYSCNPSRAPQVWTGGGISSDVLNVANPQAVEFAKNILDELCDIFPYPYIHVGGDECPTTQWEHNDLCQQKYKELGLTSYRQLQAHFIKDLADFVATKNKHLVCWNEAITAGGADLDLMKQTQSTIMSWNPCQEGVAKAVKKLGLPAIVTEYHKGDGGYYICRKQSNDYGEPSGAGYGNDGVEGCYNYVPVQGMYTQEQMALVKGVQGTFWTEHVGTNEYLEYLALPRLICVAEAGWTPQVFKNWDNFRTRLANQTQWLDDHGYVYARHWMPGYVPRTQPMPENEKVAATPELSSLKSPKWYRIKFTAGGTYLQMNGSNLSTNALFQNDKSQYYAIIPTSTKKPSLSSVKLYSANGYWVTTKEGTATNGQSGTFVCGTESEAKALYLNLQKHTADTQKWVITKIADKTTGFNTWGGDNPGANIGFWNVNSNSDKVEFTTDDYNAGVDTAIGTIKADDAHNNLTAAVYNAQGMRLNGMQQGLNVVLFADGTAQKVFMK</sequence>
<dbReference type="CDD" id="cd06563">
    <property type="entry name" value="GH20_chitobiase-like"/>
    <property type="match status" value="1"/>
</dbReference>
<organism evidence="9 10">
    <name type="scientific">Hallella faecis</name>
    <dbReference type="NCBI Taxonomy" id="2841596"/>
    <lineage>
        <taxon>Bacteria</taxon>
        <taxon>Pseudomonadati</taxon>
        <taxon>Bacteroidota</taxon>
        <taxon>Bacteroidia</taxon>
        <taxon>Bacteroidales</taxon>
        <taxon>Prevotellaceae</taxon>
        <taxon>Hallella</taxon>
    </lineage>
</organism>
<feature type="chain" id="PRO_5045688942" description="beta-N-acetylhexosaminidase" evidence="6">
    <location>
        <begin position="20"/>
        <end position="901"/>
    </location>
</feature>
<keyword evidence="5" id="KW-0326">Glycosidase</keyword>
<evidence type="ECO:0000256" key="6">
    <source>
        <dbReference type="SAM" id="SignalP"/>
    </source>
</evidence>
<dbReference type="Pfam" id="PF02838">
    <property type="entry name" value="Glyco_hydro_20b"/>
    <property type="match status" value="1"/>
</dbReference>
<dbReference type="Gene3D" id="3.30.379.10">
    <property type="entry name" value="Chitobiase/beta-hexosaminidase domain 2-like"/>
    <property type="match status" value="1"/>
</dbReference>
<feature type="domain" description="Beta-hexosaminidase bacterial type N-terminal" evidence="8">
    <location>
        <begin position="207"/>
        <end position="267"/>
    </location>
</feature>
<evidence type="ECO:0000256" key="1">
    <source>
        <dbReference type="ARBA" id="ARBA00001231"/>
    </source>
</evidence>
<dbReference type="Gene3D" id="3.20.20.80">
    <property type="entry name" value="Glycosidases"/>
    <property type="match status" value="1"/>
</dbReference>
<dbReference type="InterPro" id="IPR015883">
    <property type="entry name" value="Glyco_hydro_20_cat"/>
</dbReference>
<dbReference type="SUPFAM" id="SSF51445">
    <property type="entry name" value="(Trans)glycosidases"/>
    <property type="match status" value="1"/>
</dbReference>
<dbReference type="PRINTS" id="PR00738">
    <property type="entry name" value="GLHYDRLASE20"/>
</dbReference>
<evidence type="ECO:0000256" key="3">
    <source>
        <dbReference type="ARBA" id="ARBA00012663"/>
    </source>
</evidence>
<evidence type="ECO:0000256" key="5">
    <source>
        <dbReference type="ARBA" id="ARBA00023295"/>
    </source>
</evidence>
<dbReference type="PANTHER" id="PTHR22600">
    <property type="entry name" value="BETA-HEXOSAMINIDASE"/>
    <property type="match status" value="1"/>
</dbReference>
<dbReference type="EMBL" id="JBBNFP010000063">
    <property type="protein sequence ID" value="MEQ2487650.1"/>
    <property type="molecule type" value="Genomic_DNA"/>
</dbReference>
<dbReference type="InterPro" id="IPR029018">
    <property type="entry name" value="Hex-like_dom2"/>
</dbReference>
<reference evidence="9 10" key="1">
    <citation type="submission" date="2024-04" db="EMBL/GenBank/DDBJ databases">
        <title>Human intestinal bacterial collection.</title>
        <authorList>
            <person name="Pauvert C."/>
            <person name="Hitch T.C.A."/>
            <person name="Clavel T."/>
        </authorList>
    </citation>
    <scope>NUCLEOTIDE SEQUENCE [LARGE SCALE GENOMIC DNA]</scope>
    <source>
        <strain evidence="9 10">CLA-AA-H145</strain>
    </source>
</reference>
<accession>A0ABV1FTM9</accession>
<comment type="catalytic activity">
    <reaction evidence="1">
        <text>Hydrolysis of terminal non-reducing N-acetyl-D-hexosamine residues in N-acetyl-beta-D-hexosaminides.</text>
        <dbReference type="EC" id="3.2.1.52"/>
    </reaction>
</comment>
<keyword evidence="4" id="KW-0378">Hydrolase</keyword>
<dbReference type="PANTHER" id="PTHR22600:SF57">
    <property type="entry name" value="BETA-N-ACETYLHEXOSAMINIDASE"/>
    <property type="match status" value="1"/>
</dbReference>
<comment type="caution">
    <text evidence="9">The sequence shown here is derived from an EMBL/GenBank/DDBJ whole genome shotgun (WGS) entry which is preliminary data.</text>
</comment>
<gene>
    <name evidence="9" type="ORF">AAAT34_11445</name>
</gene>
<dbReference type="InterPro" id="IPR025705">
    <property type="entry name" value="Beta_hexosaminidase_sua/sub"/>
</dbReference>
<dbReference type="InterPro" id="IPR015882">
    <property type="entry name" value="HEX_bac_N"/>
</dbReference>
<dbReference type="RefSeq" id="WP_215760712.1">
    <property type="nucleotide sequence ID" value="NZ_JAHKBE010000064.1"/>
</dbReference>
<keyword evidence="6" id="KW-0732">Signal</keyword>
<keyword evidence="10" id="KW-1185">Reference proteome</keyword>
<evidence type="ECO:0000313" key="10">
    <source>
        <dbReference type="Proteomes" id="UP001487296"/>
    </source>
</evidence>
<dbReference type="EC" id="3.2.1.52" evidence="3"/>
<proteinExistence type="inferred from homology"/>
<feature type="signal peptide" evidence="6">
    <location>
        <begin position="1"/>
        <end position="19"/>
    </location>
</feature>
<dbReference type="Proteomes" id="UP001487296">
    <property type="component" value="Unassembled WGS sequence"/>
</dbReference>
<feature type="domain" description="Glycoside hydrolase family 20 catalytic" evidence="7">
    <location>
        <begin position="271"/>
        <end position="643"/>
    </location>
</feature>
<dbReference type="InterPro" id="IPR017853">
    <property type="entry name" value="GH"/>
</dbReference>